<evidence type="ECO:0000313" key="20">
    <source>
        <dbReference type="EMBL" id="PWN97339.1"/>
    </source>
</evidence>
<feature type="compositionally biased region" description="Low complexity" evidence="19">
    <location>
        <begin position="123"/>
        <end position="134"/>
    </location>
</feature>
<evidence type="ECO:0000313" key="21">
    <source>
        <dbReference type="Proteomes" id="UP000245946"/>
    </source>
</evidence>
<accession>A0A316Z6V9</accession>
<evidence type="ECO:0000256" key="6">
    <source>
        <dbReference type="ARBA" id="ARBA00022490"/>
    </source>
</evidence>
<feature type="compositionally biased region" description="Low complexity" evidence="19">
    <location>
        <begin position="153"/>
        <end position="163"/>
    </location>
</feature>
<dbReference type="EMBL" id="KZ819295">
    <property type="protein sequence ID" value="PWN97339.1"/>
    <property type="molecule type" value="Genomic_DNA"/>
</dbReference>
<feature type="region of interest" description="Disordered" evidence="19">
    <location>
        <begin position="63"/>
        <end position="134"/>
    </location>
</feature>
<proteinExistence type="inferred from homology"/>
<dbReference type="GeneID" id="37272862"/>
<evidence type="ECO:0000256" key="19">
    <source>
        <dbReference type="SAM" id="MobiDB-lite"/>
    </source>
</evidence>
<evidence type="ECO:0000256" key="1">
    <source>
        <dbReference type="ARBA" id="ARBA00004123"/>
    </source>
</evidence>
<name>A0A316Z6V9_9BASI</name>
<sequence>MPPRTPPKGSSSSSSSSASRRAAAAAMESPTLDARFSLRGLAEADVGDDSGLVDFAALRVAEPSSPAAPVARTTKAPTAVPRRAPRPSWGPLGPPTAAASKAKMRLLEGIADSSALEEEASRRSAPPVAGAGARPRARYSLFQKASLYAADSSAAAADESFAPEAHDDADDSYLHAASAPPPAMSASTAEEPTPSSRAESAEARAAQLAELRRMNETFEAYERMLLESREQVETFSTRIAQTDALLDMYIDLLRQADRTQRLLLDADWHGATEDAAAHALSLELAARETAPAPAPAPAISRPSGIARARGASAGAPTRGTGTRTAASGTGTTGTGTGGVRSSGYGPR</sequence>
<evidence type="ECO:0000256" key="10">
    <source>
        <dbReference type="ARBA" id="ARBA00022829"/>
    </source>
</evidence>
<keyword evidence="21" id="KW-1185">Reference proteome</keyword>
<keyword evidence="6" id="KW-0963">Cytoplasm</keyword>
<dbReference type="AlphaFoldDB" id="A0A316Z6V9"/>
<dbReference type="PANTHER" id="PTHR28216">
    <property type="entry name" value="DASH COMPLEX SUBUNIT DUO1"/>
    <property type="match status" value="1"/>
</dbReference>
<evidence type="ECO:0000256" key="15">
    <source>
        <dbReference type="ARBA" id="ARBA00023306"/>
    </source>
</evidence>
<keyword evidence="16" id="KW-0137">Centromere</keyword>
<dbReference type="GO" id="GO:0007059">
    <property type="term" value="P:chromosome segregation"/>
    <property type="evidence" value="ECO:0007669"/>
    <property type="project" value="UniProtKB-KW"/>
</dbReference>
<evidence type="ECO:0000256" key="13">
    <source>
        <dbReference type="ARBA" id="ARBA00023212"/>
    </source>
</evidence>
<evidence type="ECO:0000256" key="12">
    <source>
        <dbReference type="ARBA" id="ARBA00023054"/>
    </source>
</evidence>
<keyword evidence="14" id="KW-0539">Nucleus</keyword>
<keyword evidence="7" id="KW-0132">Cell division</keyword>
<dbReference type="STRING" id="58919.A0A316Z6V9"/>
<dbReference type="Proteomes" id="UP000245946">
    <property type="component" value="Unassembled WGS sequence"/>
</dbReference>
<feature type="region of interest" description="Disordered" evidence="19">
    <location>
        <begin position="153"/>
        <end position="201"/>
    </location>
</feature>
<evidence type="ECO:0000256" key="4">
    <source>
        <dbReference type="ARBA" id="ARBA00005366"/>
    </source>
</evidence>
<feature type="compositionally biased region" description="Low complexity" evidence="19">
    <location>
        <begin position="63"/>
        <end position="82"/>
    </location>
</feature>
<feature type="region of interest" description="Disordered" evidence="19">
    <location>
        <begin position="1"/>
        <end position="33"/>
    </location>
</feature>
<keyword evidence="15" id="KW-0131">Cell cycle</keyword>
<keyword evidence="5" id="KW-0158">Chromosome</keyword>
<evidence type="ECO:0000256" key="18">
    <source>
        <dbReference type="ARBA" id="ARBA00044358"/>
    </source>
</evidence>
<evidence type="ECO:0000256" key="2">
    <source>
        <dbReference type="ARBA" id="ARBA00004186"/>
    </source>
</evidence>
<keyword evidence="11" id="KW-0995">Kinetochore</keyword>
<dbReference type="GO" id="GO:0000278">
    <property type="term" value="P:mitotic cell cycle"/>
    <property type="evidence" value="ECO:0007669"/>
    <property type="project" value="InterPro"/>
</dbReference>
<dbReference type="RefSeq" id="XP_025597618.1">
    <property type="nucleotide sequence ID" value="XM_025745318.1"/>
</dbReference>
<evidence type="ECO:0000256" key="5">
    <source>
        <dbReference type="ARBA" id="ARBA00022454"/>
    </source>
</evidence>
<keyword evidence="12" id="KW-0175">Coiled coil</keyword>
<gene>
    <name evidence="20" type="ORF">FA09DRAFT_361163</name>
</gene>
<dbReference type="PANTHER" id="PTHR28216:SF1">
    <property type="entry name" value="DASH COMPLEX SUBUNIT DUO1"/>
    <property type="match status" value="1"/>
</dbReference>
<dbReference type="GO" id="GO:0051301">
    <property type="term" value="P:cell division"/>
    <property type="evidence" value="ECO:0007669"/>
    <property type="project" value="UniProtKB-KW"/>
</dbReference>
<feature type="compositionally biased region" description="Low complexity" evidence="19">
    <location>
        <begin position="292"/>
        <end position="329"/>
    </location>
</feature>
<evidence type="ECO:0000256" key="16">
    <source>
        <dbReference type="ARBA" id="ARBA00023328"/>
    </source>
</evidence>
<evidence type="ECO:0000256" key="11">
    <source>
        <dbReference type="ARBA" id="ARBA00022838"/>
    </source>
</evidence>
<keyword evidence="10" id="KW-0159">Chromosome partition</keyword>
<organism evidence="20 21">
    <name type="scientific">Tilletiopsis washingtonensis</name>
    <dbReference type="NCBI Taxonomy" id="58919"/>
    <lineage>
        <taxon>Eukaryota</taxon>
        <taxon>Fungi</taxon>
        <taxon>Dikarya</taxon>
        <taxon>Basidiomycota</taxon>
        <taxon>Ustilaginomycotina</taxon>
        <taxon>Exobasidiomycetes</taxon>
        <taxon>Entylomatales</taxon>
        <taxon>Entylomatales incertae sedis</taxon>
        <taxon>Tilletiopsis</taxon>
    </lineage>
</organism>
<dbReference type="GO" id="GO:0005874">
    <property type="term" value="C:microtubule"/>
    <property type="evidence" value="ECO:0007669"/>
    <property type="project" value="UniProtKB-KW"/>
</dbReference>
<evidence type="ECO:0000256" key="9">
    <source>
        <dbReference type="ARBA" id="ARBA00022776"/>
    </source>
</evidence>
<dbReference type="GO" id="GO:0072686">
    <property type="term" value="C:mitotic spindle"/>
    <property type="evidence" value="ECO:0007669"/>
    <property type="project" value="InterPro"/>
</dbReference>
<dbReference type="GO" id="GO:0042729">
    <property type="term" value="C:DASH complex"/>
    <property type="evidence" value="ECO:0007669"/>
    <property type="project" value="InterPro"/>
</dbReference>
<comment type="similarity">
    <text evidence="4">Belongs to the DASH complex DUO1 family.</text>
</comment>
<comment type="subcellular location">
    <subcellularLocation>
        <location evidence="3">Chromosome</location>
        <location evidence="3">Centromere</location>
        <location evidence="3">Kinetochore</location>
    </subcellularLocation>
    <subcellularLocation>
        <location evidence="2">Cytoplasm</location>
        <location evidence="2">Cytoskeleton</location>
        <location evidence="2">Spindle</location>
    </subcellularLocation>
    <subcellularLocation>
        <location evidence="1">Nucleus</location>
    </subcellularLocation>
</comment>
<feature type="compositionally biased region" description="Low complexity" evidence="19">
    <location>
        <begin position="10"/>
        <end position="26"/>
    </location>
</feature>
<evidence type="ECO:0000256" key="7">
    <source>
        <dbReference type="ARBA" id="ARBA00022618"/>
    </source>
</evidence>
<protein>
    <recommendedName>
        <fullName evidence="17">DASH complex subunit DUO1</fullName>
    </recommendedName>
    <alternativeName>
        <fullName evidence="18">Outer kinetochore protein DUO1</fullName>
    </alternativeName>
</protein>
<evidence type="ECO:0000256" key="14">
    <source>
        <dbReference type="ARBA" id="ARBA00023242"/>
    </source>
</evidence>
<feature type="compositionally biased region" description="Low complexity" evidence="19">
    <location>
        <begin position="184"/>
        <end position="201"/>
    </location>
</feature>
<dbReference type="OrthoDB" id="5599235at2759"/>
<reference evidence="20 21" key="1">
    <citation type="journal article" date="2018" name="Mol. Biol. Evol.">
        <title>Broad Genomic Sampling Reveals a Smut Pathogenic Ancestry of the Fungal Clade Ustilaginomycotina.</title>
        <authorList>
            <person name="Kijpornyongpan T."/>
            <person name="Mondo S.J."/>
            <person name="Barry K."/>
            <person name="Sandor L."/>
            <person name="Lee J."/>
            <person name="Lipzen A."/>
            <person name="Pangilinan J."/>
            <person name="LaButti K."/>
            <person name="Hainaut M."/>
            <person name="Henrissat B."/>
            <person name="Grigoriev I.V."/>
            <person name="Spatafora J.W."/>
            <person name="Aime M.C."/>
        </authorList>
    </citation>
    <scope>NUCLEOTIDE SEQUENCE [LARGE SCALE GENOMIC DNA]</scope>
    <source>
        <strain evidence="20 21">MCA 4186</strain>
    </source>
</reference>
<keyword evidence="9" id="KW-0498">Mitosis</keyword>
<feature type="region of interest" description="Disordered" evidence="19">
    <location>
        <begin position="292"/>
        <end position="347"/>
    </location>
</feature>
<feature type="compositionally biased region" description="Gly residues" evidence="19">
    <location>
        <begin position="330"/>
        <end position="347"/>
    </location>
</feature>
<evidence type="ECO:0000256" key="8">
    <source>
        <dbReference type="ARBA" id="ARBA00022701"/>
    </source>
</evidence>
<dbReference type="Pfam" id="PF08651">
    <property type="entry name" value="DASH_Duo1"/>
    <property type="match status" value="1"/>
</dbReference>
<evidence type="ECO:0000256" key="3">
    <source>
        <dbReference type="ARBA" id="ARBA00004629"/>
    </source>
</evidence>
<evidence type="ECO:0000256" key="17">
    <source>
        <dbReference type="ARBA" id="ARBA00044152"/>
    </source>
</evidence>
<keyword evidence="8" id="KW-0493">Microtubule</keyword>
<dbReference type="InterPro" id="IPR013960">
    <property type="entry name" value="DASH_Duo1"/>
</dbReference>
<keyword evidence="13" id="KW-0206">Cytoskeleton</keyword>